<keyword evidence="5" id="KW-0067">ATP-binding</keyword>
<dbReference type="STRING" id="667725.A0A0L0FNP2"/>
<evidence type="ECO:0000256" key="2">
    <source>
        <dbReference type="ARBA" id="ARBA00022679"/>
    </source>
</evidence>
<dbReference type="Proteomes" id="UP000054560">
    <property type="component" value="Unassembled WGS sequence"/>
</dbReference>
<dbReference type="OrthoDB" id="63267at2759"/>
<evidence type="ECO:0000313" key="7">
    <source>
        <dbReference type="EMBL" id="KNC78359.1"/>
    </source>
</evidence>
<name>A0A0L0FNP2_9EUKA</name>
<keyword evidence="8" id="KW-1185">Reference proteome</keyword>
<keyword evidence="3" id="KW-0547">Nucleotide-binding</keyword>
<dbReference type="Gene3D" id="3.30.200.20">
    <property type="entry name" value="Phosphorylase Kinase, domain 1"/>
    <property type="match status" value="1"/>
</dbReference>
<dbReference type="AlphaFoldDB" id="A0A0L0FNP2"/>
<sequence length="146" mass="16879">MASQTPRLSLSLSYPPFYDESSFGIYEKVLGGKVTYLPHFDPNCKDFIKKLLTADRTKRLGSLRNDTMDVKRHRWFKGINWETALLGDLPPPIVPDVQGSDDTRNFDTYPELTDEEDIPLEDPFKSLFEDFDCDTSLSRRPFPNLR</sequence>
<dbReference type="PANTHER" id="PTHR24353">
    <property type="entry name" value="CYCLIC NUCLEOTIDE-DEPENDENT PROTEIN KINASE"/>
    <property type="match status" value="1"/>
</dbReference>
<keyword evidence="2" id="KW-0808">Transferase</keyword>
<evidence type="ECO:0000256" key="1">
    <source>
        <dbReference type="ARBA" id="ARBA00022527"/>
    </source>
</evidence>
<gene>
    <name evidence="7" type="ORF">SARC_09211</name>
</gene>
<dbReference type="InterPro" id="IPR000961">
    <property type="entry name" value="AGC-kinase_C"/>
</dbReference>
<evidence type="ECO:0000256" key="5">
    <source>
        <dbReference type="ARBA" id="ARBA00022840"/>
    </source>
</evidence>
<proteinExistence type="predicted"/>
<feature type="domain" description="AGC-kinase C-terminal" evidence="6">
    <location>
        <begin position="77"/>
        <end position="146"/>
    </location>
</feature>
<keyword evidence="4" id="KW-0418">Kinase</keyword>
<protein>
    <recommendedName>
        <fullName evidence="6">AGC-kinase C-terminal domain-containing protein</fullName>
    </recommendedName>
</protein>
<evidence type="ECO:0000256" key="3">
    <source>
        <dbReference type="ARBA" id="ARBA00022741"/>
    </source>
</evidence>
<dbReference type="PROSITE" id="PS51285">
    <property type="entry name" value="AGC_KINASE_CTER"/>
    <property type="match status" value="1"/>
</dbReference>
<evidence type="ECO:0000256" key="4">
    <source>
        <dbReference type="ARBA" id="ARBA00022777"/>
    </source>
</evidence>
<dbReference type="InterPro" id="IPR011009">
    <property type="entry name" value="Kinase-like_dom_sf"/>
</dbReference>
<accession>A0A0L0FNP2</accession>
<evidence type="ECO:0000313" key="8">
    <source>
        <dbReference type="Proteomes" id="UP000054560"/>
    </source>
</evidence>
<dbReference type="SUPFAM" id="SSF56112">
    <property type="entry name" value="Protein kinase-like (PK-like)"/>
    <property type="match status" value="1"/>
</dbReference>
<dbReference type="GO" id="GO:0005829">
    <property type="term" value="C:cytosol"/>
    <property type="evidence" value="ECO:0007669"/>
    <property type="project" value="TreeGrafter"/>
</dbReference>
<dbReference type="SMART" id="SM00133">
    <property type="entry name" value="S_TK_X"/>
    <property type="match status" value="1"/>
</dbReference>
<dbReference type="eggNOG" id="KOG0616">
    <property type="taxonomic scope" value="Eukaryota"/>
</dbReference>
<dbReference type="GeneID" id="25909715"/>
<dbReference type="Gene3D" id="1.10.510.10">
    <property type="entry name" value="Transferase(Phosphotransferase) domain 1"/>
    <property type="match status" value="1"/>
</dbReference>
<dbReference type="GO" id="GO:0005524">
    <property type="term" value="F:ATP binding"/>
    <property type="evidence" value="ECO:0007669"/>
    <property type="project" value="UniProtKB-KW"/>
</dbReference>
<reference evidence="7 8" key="1">
    <citation type="submission" date="2011-02" db="EMBL/GenBank/DDBJ databases">
        <title>The Genome Sequence of Sphaeroforma arctica JP610.</title>
        <authorList>
            <consortium name="The Broad Institute Genome Sequencing Platform"/>
            <person name="Russ C."/>
            <person name="Cuomo C."/>
            <person name="Young S.K."/>
            <person name="Zeng Q."/>
            <person name="Gargeya S."/>
            <person name="Alvarado L."/>
            <person name="Berlin A."/>
            <person name="Chapman S.B."/>
            <person name="Chen Z."/>
            <person name="Freedman E."/>
            <person name="Gellesch M."/>
            <person name="Goldberg J."/>
            <person name="Griggs A."/>
            <person name="Gujja S."/>
            <person name="Heilman E."/>
            <person name="Heiman D."/>
            <person name="Howarth C."/>
            <person name="Mehta T."/>
            <person name="Neiman D."/>
            <person name="Pearson M."/>
            <person name="Roberts A."/>
            <person name="Saif S."/>
            <person name="Shea T."/>
            <person name="Shenoy N."/>
            <person name="Sisk P."/>
            <person name="Stolte C."/>
            <person name="Sykes S."/>
            <person name="White J."/>
            <person name="Yandava C."/>
            <person name="Burger G."/>
            <person name="Gray M.W."/>
            <person name="Holland P.W.H."/>
            <person name="King N."/>
            <person name="Lang F.B.F."/>
            <person name="Roger A.J."/>
            <person name="Ruiz-Trillo I."/>
            <person name="Haas B."/>
            <person name="Nusbaum C."/>
            <person name="Birren B."/>
        </authorList>
    </citation>
    <scope>NUCLEOTIDE SEQUENCE [LARGE SCALE GENOMIC DNA]</scope>
    <source>
        <strain evidence="7 8">JP610</strain>
    </source>
</reference>
<organism evidence="7 8">
    <name type="scientific">Sphaeroforma arctica JP610</name>
    <dbReference type="NCBI Taxonomy" id="667725"/>
    <lineage>
        <taxon>Eukaryota</taxon>
        <taxon>Ichthyosporea</taxon>
        <taxon>Ichthyophonida</taxon>
        <taxon>Sphaeroforma</taxon>
    </lineage>
</organism>
<dbReference type="EMBL" id="KQ242505">
    <property type="protein sequence ID" value="KNC78359.1"/>
    <property type="molecule type" value="Genomic_DNA"/>
</dbReference>
<dbReference type="GO" id="GO:0005952">
    <property type="term" value="C:cAMP-dependent protein kinase complex"/>
    <property type="evidence" value="ECO:0007669"/>
    <property type="project" value="TreeGrafter"/>
</dbReference>
<dbReference type="PANTHER" id="PTHR24353:SF37">
    <property type="entry name" value="CAMP-DEPENDENT PROTEIN KINASE CATALYTIC SUBUNIT PRKX"/>
    <property type="match status" value="1"/>
</dbReference>
<evidence type="ECO:0000259" key="6">
    <source>
        <dbReference type="PROSITE" id="PS51285"/>
    </source>
</evidence>
<dbReference type="RefSeq" id="XP_014152261.1">
    <property type="nucleotide sequence ID" value="XM_014296786.1"/>
</dbReference>
<keyword evidence="1" id="KW-0723">Serine/threonine-protein kinase</keyword>
<dbReference type="GO" id="GO:0004691">
    <property type="term" value="F:cAMP-dependent protein kinase activity"/>
    <property type="evidence" value="ECO:0007669"/>
    <property type="project" value="TreeGrafter"/>
</dbReference>